<dbReference type="Pfam" id="PF13145">
    <property type="entry name" value="Rotamase_2"/>
    <property type="match status" value="1"/>
</dbReference>
<evidence type="ECO:0000256" key="6">
    <source>
        <dbReference type="ARBA" id="ARBA00023186"/>
    </source>
</evidence>
<keyword evidence="5" id="KW-0472">Membrane</keyword>
<accession>A0A7Y7J167</accession>
<keyword evidence="6" id="KW-0143">Chaperone</keyword>
<name>A0A7Y7J167_9PROT</name>
<evidence type="ECO:0000256" key="10">
    <source>
        <dbReference type="ARBA" id="ARBA00042775"/>
    </source>
</evidence>
<protein>
    <recommendedName>
        <fullName evidence="2">Parvulin-like PPIase</fullName>
    </recommendedName>
    <alternativeName>
        <fullName evidence="7">Peptidyl-prolyl cis-trans isomerase plp</fullName>
    </alternativeName>
    <alternativeName>
        <fullName evidence="9">Periplasmic chaperone PpiD</fullName>
    </alternativeName>
    <alternativeName>
        <fullName evidence="10">Periplasmic folding chaperone</fullName>
    </alternativeName>
    <alternativeName>
        <fullName evidence="8">Rotamase plp</fullName>
    </alternativeName>
</protein>
<dbReference type="PANTHER" id="PTHR47529">
    <property type="entry name" value="PEPTIDYL-PROLYL CIS-TRANS ISOMERASE D"/>
    <property type="match status" value="1"/>
</dbReference>
<dbReference type="GO" id="GO:0005886">
    <property type="term" value="C:plasma membrane"/>
    <property type="evidence" value="ECO:0007669"/>
    <property type="project" value="UniProtKB-SubCell"/>
</dbReference>
<comment type="subcellular location">
    <subcellularLocation>
        <location evidence="1">Cell inner membrane</location>
        <topology evidence="1">Single-pass type II membrane protein</topology>
        <orientation evidence="1">Periplasmic side</orientation>
    </subcellularLocation>
</comment>
<organism evidence="12 13">
    <name type="scientific">Nguyenibacter vanlangensis</name>
    <dbReference type="NCBI Taxonomy" id="1216886"/>
    <lineage>
        <taxon>Bacteria</taxon>
        <taxon>Pseudomonadati</taxon>
        <taxon>Pseudomonadota</taxon>
        <taxon>Alphaproteobacteria</taxon>
        <taxon>Acetobacterales</taxon>
        <taxon>Acetobacteraceae</taxon>
        <taxon>Nguyenibacter</taxon>
    </lineage>
</organism>
<dbReference type="PANTHER" id="PTHR47529:SF1">
    <property type="entry name" value="PERIPLASMIC CHAPERONE PPID"/>
    <property type="match status" value="1"/>
</dbReference>
<dbReference type="InterPro" id="IPR000297">
    <property type="entry name" value="PPIase_PpiC"/>
</dbReference>
<comment type="caution">
    <text evidence="12">The sequence shown here is derived from an EMBL/GenBank/DDBJ whole genome shotgun (WGS) entry which is preliminary data.</text>
</comment>
<dbReference type="SUPFAM" id="SSF54534">
    <property type="entry name" value="FKBP-like"/>
    <property type="match status" value="1"/>
</dbReference>
<evidence type="ECO:0000256" key="8">
    <source>
        <dbReference type="ARBA" id="ARBA00031484"/>
    </source>
</evidence>
<dbReference type="InterPro" id="IPR052029">
    <property type="entry name" value="PpiD_chaperone"/>
</dbReference>
<evidence type="ECO:0000256" key="5">
    <source>
        <dbReference type="ARBA" id="ARBA00023136"/>
    </source>
</evidence>
<dbReference type="RefSeq" id="WP_176641934.1">
    <property type="nucleotide sequence ID" value="NZ_JABXXP010001069.1"/>
</dbReference>
<evidence type="ECO:0000256" key="9">
    <source>
        <dbReference type="ARBA" id="ARBA00040743"/>
    </source>
</evidence>
<evidence type="ECO:0000313" key="12">
    <source>
        <dbReference type="EMBL" id="NVN13636.1"/>
    </source>
</evidence>
<feature type="domain" description="PpiC" evidence="11">
    <location>
        <begin position="72"/>
        <end position="190"/>
    </location>
</feature>
<proteinExistence type="predicted"/>
<dbReference type="Proteomes" id="UP000534870">
    <property type="component" value="Unassembled WGS sequence"/>
</dbReference>
<evidence type="ECO:0000256" key="2">
    <source>
        <dbReference type="ARBA" id="ARBA00018370"/>
    </source>
</evidence>
<dbReference type="Gene3D" id="3.10.50.40">
    <property type="match status" value="1"/>
</dbReference>
<keyword evidence="4" id="KW-0997">Cell inner membrane</keyword>
<evidence type="ECO:0000256" key="3">
    <source>
        <dbReference type="ARBA" id="ARBA00022475"/>
    </source>
</evidence>
<keyword evidence="12" id="KW-0413">Isomerase</keyword>
<dbReference type="GO" id="GO:0003755">
    <property type="term" value="F:peptidyl-prolyl cis-trans isomerase activity"/>
    <property type="evidence" value="ECO:0007669"/>
    <property type="project" value="InterPro"/>
</dbReference>
<evidence type="ECO:0000256" key="7">
    <source>
        <dbReference type="ARBA" id="ARBA00030642"/>
    </source>
</evidence>
<evidence type="ECO:0000313" key="13">
    <source>
        <dbReference type="Proteomes" id="UP000534870"/>
    </source>
</evidence>
<dbReference type="EMBL" id="JABXXP010001069">
    <property type="protein sequence ID" value="NVN13636.1"/>
    <property type="molecule type" value="Genomic_DNA"/>
</dbReference>
<reference evidence="12 13" key="1">
    <citation type="submission" date="2020-06" db="EMBL/GenBank/DDBJ databases">
        <title>Description of novel acetic acid bacteria.</title>
        <authorList>
            <person name="Sombolestani A."/>
        </authorList>
    </citation>
    <scope>NUCLEOTIDE SEQUENCE [LARGE SCALE GENOMIC DNA]</scope>
    <source>
        <strain evidence="12 13">LMG 31431</strain>
    </source>
</reference>
<evidence type="ECO:0000256" key="4">
    <source>
        <dbReference type="ARBA" id="ARBA00022519"/>
    </source>
</evidence>
<evidence type="ECO:0000259" key="11">
    <source>
        <dbReference type="Pfam" id="PF13145"/>
    </source>
</evidence>
<feature type="non-terminal residue" evidence="12">
    <location>
        <position position="1"/>
    </location>
</feature>
<feature type="non-terminal residue" evidence="12">
    <location>
        <position position="249"/>
    </location>
</feature>
<evidence type="ECO:0000256" key="1">
    <source>
        <dbReference type="ARBA" id="ARBA00004382"/>
    </source>
</evidence>
<dbReference type="InterPro" id="IPR046357">
    <property type="entry name" value="PPIase_dom_sf"/>
</dbReference>
<sequence>DILVRRAFAFDAQARTIDLVRVLDGDQPAPTPDAAQLHRYYDNHPWLFRAPEYRHARIVILSPDTVARSIEIPDTELRKLYDSEQAKYHVPETRDVQIVTAPSQARAQAIAAQWQSGADWATLQAGAKDSATVEMNGVRESAIPSPALARLVFAAPANALQGPSQTDTGWVIFKVTQITPPHDTDFAAARTELRDQIAHAQAGALVGPRVQKLQDAIAGGGLDHIPDNLGAVAIAGTLDAQGRTPDGTP</sequence>
<gene>
    <name evidence="12" type="ORF">HUK84_21270</name>
</gene>
<keyword evidence="3" id="KW-1003">Cell membrane</keyword>
<dbReference type="AlphaFoldDB" id="A0A7Y7J167"/>